<accession>A0A545TZ87</accession>
<dbReference type="FunFam" id="3.40.50.300:FF:002053">
    <property type="entry name" value="ABC transporter ATP-binding protein"/>
    <property type="match status" value="1"/>
</dbReference>
<evidence type="ECO:0000256" key="6">
    <source>
        <dbReference type="SAM" id="Coils"/>
    </source>
</evidence>
<evidence type="ECO:0000256" key="1">
    <source>
        <dbReference type="ARBA" id="ARBA00022737"/>
    </source>
</evidence>
<dbReference type="GO" id="GO:0005524">
    <property type="term" value="F:ATP binding"/>
    <property type="evidence" value="ECO:0007669"/>
    <property type="project" value="UniProtKB-KW"/>
</dbReference>
<reference evidence="9 10" key="1">
    <citation type="submission" date="2019-06" db="EMBL/GenBank/DDBJ databases">
        <title>Whole genome sequence for Cellvibrionaceae sp. R142.</title>
        <authorList>
            <person name="Wang G."/>
        </authorList>
    </citation>
    <scope>NUCLEOTIDE SEQUENCE [LARGE SCALE GENOMIC DNA]</scope>
    <source>
        <strain evidence="9 10">R142</strain>
    </source>
</reference>
<feature type="compositionally biased region" description="Low complexity" evidence="7">
    <location>
        <begin position="532"/>
        <end position="541"/>
    </location>
</feature>
<keyword evidence="6" id="KW-0175">Coiled coil</keyword>
<dbReference type="Pfam" id="PF12848">
    <property type="entry name" value="ABC_tran_Xtn"/>
    <property type="match status" value="1"/>
</dbReference>
<dbReference type="PANTHER" id="PTHR19211:SF14">
    <property type="entry name" value="ATP-BINDING CASSETTE SUB-FAMILY F MEMBER 1"/>
    <property type="match status" value="1"/>
</dbReference>
<evidence type="ECO:0000313" key="9">
    <source>
        <dbReference type="EMBL" id="TQV82525.1"/>
    </source>
</evidence>
<evidence type="ECO:0000313" key="10">
    <source>
        <dbReference type="Proteomes" id="UP000319732"/>
    </source>
</evidence>
<dbReference type="GO" id="GO:0016887">
    <property type="term" value="F:ATP hydrolysis activity"/>
    <property type="evidence" value="ECO:0007669"/>
    <property type="project" value="InterPro"/>
</dbReference>
<organism evidence="9 10">
    <name type="scientific">Exilibacterium tricleocarpae</name>
    <dbReference type="NCBI Taxonomy" id="2591008"/>
    <lineage>
        <taxon>Bacteria</taxon>
        <taxon>Pseudomonadati</taxon>
        <taxon>Pseudomonadota</taxon>
        <taxon>Gammaproteobacteria</taxon>
        <taxon>Cellvibrionales</taxon>
        <taxon>Cellvibrionaceae</taxon>
        <taxon>Exilibacterium</taxon>
    </lineage>
</organism>
<evidence type="ECO:0000256" key="4">
    <source>
        <dbReference type="ARBA" id="ARBA00061571"/>
    </source>
</evidence>
<dbReference type="PROSITE" id="PS50893">
    <property type="entry name" value="ABC_TRANSPORTER_2"/>
    <property type="match status" value="2"/>
</dbReference>
<dbReference type="OrthoDB" id="9762051at2"/>
<protein>
    <recommendedName>
        <fullName evidence="5">Probable ATP-binding protein YheS</fullName>
    </recommendedName>
</protein>
<comment type="caution">
    <text evidence="9">The sequence shown here is derived from an EMBL/GenBank/DDBJ whole genome shotgun (WGS) entry which is preliminary data.</text>
</comment>
<name>A0A545TZ87_9GAMM</name>
<evidence type="ECO:0000256" key="2">
    <source>
        <dbReference type="ARBA" id="ARBA00022741"/>
    </source>
</evidence>
<dbReference type="CDD" id="cd03221">
    <property type="entry name" value="ABCF_EF-3"/>
    <property type="match status" value="2"/>
</dbReference>
<feature type="domain" description="ABC transporter" evidence="8">
    <location>
        <begin position="2"/>
        <end position="244"/>
    </location>
</feature>
<dbReference type="InterPro" id="IPR050611">
    <property type="entry name" value="ABCF"/>
</dbReference>
<proteinExistence type="inferred from homology"/>
<evidence type="ECO:0000256" key="3">
    <source>
        <dbReference type="ARBA" id="ARBA00022840"/>
    </source>
</evidence>
<dbReference type="SMART" id="SM00382">
    <property type="entry name" value="AAA"/>
    <property type="match status" value="2"/>
</dbReference>
<feature type="coiled-coil region" evidence="6">
    <location>
        <begin position="561"/>
        <end position="625"/>
    </location>
</feature>
<dbReference type="AlphaFoldDB" id="A0A545TZ87"/>
<feature type="domain" description="ABC transporter" evidence="8">
    <location>
        <begin position="313"/>
        <end position="529"/>
    </location>
</feature>
<dbReference type="Gene3D" id="1.10.287.380">
    <property type="entry name" value="Valyl-tRNA synthetase, C-terminal domain"/>
    <property type="match status" value="1"/>
</dbReference>
<dbReference type="InterPro" id="IPR003593">
    <property type="entry name" value="AAA+_ATPase"/>
</dbReference>
<keyword evidence="10" id="KW-1185">Reference proteome</keyword>
<keyword evidence="2" id="KW-0547">Nucleotide-binding</keyword>
<dbReference type="InterPro" id="IPR037118">
    <property type="entry name" value="Val-tRNA_synth_C_sf"/>
</dbReference>
<keyword evidence="3 9" id="KW-0067">ATP-binding</keyword>
<dbReference type="InterPro" id="IPR027417">
    <property type="entry name" value="P-loop_NTPase"/>
</dbReference>
<evidence type="ECO:0000259" key="8">
    <source>
        <dbReference type="PROSITE" id="PS50893"/>
    </source>
</evidence>
<dbReference type="InterPro" id="IPR003439">
    <property type="entry name" value="ABC_transporter-like_ATP-bd"/>
</dbReference>
<dbReference type="PANTHER" id="PTHR19211">
    <property type="entry name" value="ATP-BINDING TRANSPORT PROTEIN-RELATED"/>
    <property type="match status" value="1"/>
</dbReference>
<dbReference type="InterPro" id="IPR032781">
    <property type="entry name" value="ABC_tran_Xtn"/>
</dbReference>
<comment type="similarity">
    <text evidence="4">Belongs to the ABC transporter superfamily. ABCF family. YheS subfamily.</text>
</comment>
<dbReference type="Proteomes" id="UP000319732">
    <property type="component" value="Unassembled WGS sequence"/>
</dbReference>
<dbReference type="FunFam" id="3.40.50.300:FF:000011">
    <property type="entry name" value="Putative ABC transporter ATP-binding component"/>
    <property type="match status" value="1"/>
</dbReference>
<dbReference type="EMBL" id="VHSG01000007">
    <property type="protein sequence ID" value="TQV82525.1"/>
    <property type="molecule type" value="Genomic_DNA"/>
</dbReference>
<dbReference type="RefSeq" id="WP_142903541.1">
    <property type="nucleotide sequence ID" value="NZ_ML660090.1"/>
</dbReference>
<dbReference type="Pfam" id="PF00005">
    <property type="entry name" value="ABC_tran"/>
    <property type="match status" value="2"/>
</dbReference>
<evidence type="ECO:0000256" key="7">
    <source>
        <dbReference type="SAM" id="MobiDB-lite"/>
    </source>
</evidence>
<evidence type="ECO:0000256" key="5">
    <source>
        <dbReference type="ARBA" id="ARBA00069073"/>
    </source>
</evidence>
<dbReference type="Gene3D" id="3.40.50.300">
    <property type="entry name" value="P-loop containing nucleotide triphosphate hydrolases"/>
    <property type="match status" value="2"/>
</dbReference>
<dbReference type="SUPFAM" id="SSF52540">
    <property type="entry name" value="P-loop containing nucleoside triphosphate hydrolases"/>
    <property type="match status" value="2"/>
</dbReference>
<sequence>MISLQNVSLQRGTKPLLVAAGLRVQQGQKVGLIGPNGSGKSSLFQLLQGRLHHDSGDCSVPQQWRIAHMAQEIGASDATALDFVLDGDMQLRRLERRIAAGDDDGADLAALYAQMEDIQGYAAPARAQQLLNGLGFLPAEAHRAVADFSGGWRIRLNLAQALMCPSDLLLLDEPTNHLDLDATVWLEQWLQRYQGTLLIISHDREFLDNVVNHIVSVEQQQLVSYPGNYSAFERQRAERLAQQQAVFEKQQQRIADIENFVRRFRAKASKARQAQSRLKELQRMEQIAPAHIDSPFNFSIPNAEKISNPLLSLVDADIGYGHDDGGRRVLERINLSIVPDTRIGLLGPNGAGKSTLIKTLAAHLPTLAGDRIAGEHLHIGYFAQHQLQALDLGASAALHLQRLSPRTREQAIRTYLGSFGFLGDRAFETIRHFSGGEKARLALALICWQKPNLLLLDEPTNHLDLEMRHALTLALQTFAGAVIVVSHDRHLLRNCADEFMLVDAGSLEPFTGDLADYERWLAQRQTRRQRPEATPAAAATESAGTDRRRQRQQAAARRQALQPLAQAVKRLERDMEKITRRLAALEQKLADPAIYQTDQSHNPQLRDWLKEQTQLRQELAQLEENWLASSEELEQKQAAT</sequence>
<keyword evidence="1" id="KW-0677">Repeat</keyword>
<gene>
    <name evidence="9" type="ORF">FKG94_07265</name>
</gene>
<feature type="region of interest" description="Disordered" evidence="7">
    <location>
        <begin position="525"/>
        <end position="555"/>
    </location>
</feature>